<accession>A0AA42HWW1</accession>
<reference evidence="2" key="1">
    <citation type="submission" date="2022-09" db="EMBL/GenBank/DDBJ databases">
        <title>Intensive care unit water sources are persistently colonized with multi-drug resistant bacteria and are the site of extensive horizontal gene transfer of antibiotic resistance genes.</title>
        <authorList>
            <person name="Diorio-Toth L."/>
        </authorList>
    </citation>
    <scope>NUCLEOTIDE SEQUENCE</scope>
    <source>
        <strain evidence="2">GD04130</strain>
    </source>
</reference>
<feature type="compositionally biased region" description="Basic and acidic residues" evidence="1">
    <location>
        <begin position="33"/>
        <end position="45"/>
    </location>
</feature>
<gene>
    <name evidence="2" type="ORF">N7330_01380</name>
</gene>
<evidence type="ECO:0000256" key="1">
    <source>
        <dbReference type="SAM" id="MobiDB-lite"/>
    </source>
</evidence>
<name>A0AA42HWW1_9BURK</name>
<evidence type="ECO:0000313" key="3">
    <source>
        <dbReference type="Proteomes" id="UP001158297"/>
    </source>
</evidence>
<feature type="region of interest" description="Disordered" evidence="1">
    <location>
        <begin position="12"/>
        <end position="51"/>
    </location>
</feature>
<comment type="caution">
    <text evidence="2">The sequence shown here is derived from an EMBL/GenBank/DDBJ whole genome shotgun (WGS) entry which is preliminary data.</text>
</comment>
<dbReference type="Proteomes" id="UP001158297">
    <property type="component" value="Unassembled WGS sequence"/>
</dbReference>
<organism evidence="2 3">
    <name type="scientific">Comamonas aquatica</name>
    <dbReference type="NCBI Taxonomy" id="225991"/>
    <lineage>
        <taxon>Bacteria</taxon>
        <taxon>Pseudomonadati</taxon>
        <taxon>Pseudomonadota</taxon>
        <taxon>Betaproteobacteria</taxon>
        <taxon>Burkholderiales</taxon>
        <taxon>Comamonadaceae</taxon>
        <taxon>Comamonas</taxon>
    </lineage>
</organism>
<sequence length="178" mass="20002">MSIFDRLISTLTGAEDKPAPAPAPTRATSSQEEEPRRRFMGRDGLADESEPAVVEKGLEHAPAEFWVHIQPATQRLLLVPDLGVAEGEEFTARMMADLQRAGWCEEVAYHAGYDQYWKMPSQESILRAPSLYHIPTPLLNRMKMETKLVKQGEPRGFWMRVRMRSAEELSAGGEHPAA</sequence>
<protein>
    <submittedName>
        <fullName evidence="2">Uncharacterized protein</fullName>
    </submittedName>
</protein>
<dbReference type="AlphaFoldDB" id="A0AA42HWW1"/>
<dbReference type="RefSeq" id="WP_270151431.1">
    <property type="nucleotide sequence ID" value="NZ_CP096918.1"/>
</dbReference>
<proteinExistence type="predicted"/>
<evidence type="ECO:0000313" key="2">
    <source>
        <dbReference type="EMBL" id="MDH0361710.1"/>
    </source>
</evidence>
<dbReference type="EMBL" id="JAODZU010000001">
    <property type="protein sequence ID" value="MDH0361710.1"/>
    <property type="molecule type" value="Genomic_DNA"/>
</dbReference>